<dbReference type="SUPFAM" id="SSF64182">
    <property type="entry name" value="DHH phosphoesterases"/>
    <property type="match status" value="1"/>
</dbReference>
<evidence type="ECO:0000259" key="1">
    <source>
        <dbReference type="Pfam" id="PF01368"/>
    </source>
</evidence>
<dbReference type="Proteomes" id="UP000823632">
    <property type="component" value="Unassembled WGS sequence"/>
</dbReference>
<dbReference type="InterPro" id="IPR038763">
    <property type="entry name" value="DHH_sf"/>
</dbReference>
<proteinExistence type="predicted"/>
<dbReference type="EMBL" id="JADIND010000092">
    <property type="protein sequence ID" value="MBO8430584.1"/>
    <property type="molecule type" value="Genomic_DNA"/>
</dbReference>
<dbReference type="PANTHER" id="PTHR47618:SF1">
    <property type="entry name" value="BIFUNCTIONAL OLIGORIBONUCLEASE AND PAP PHOSPHATASE NRNA"/>
    <property type="match status" value="1"/>
</dbReference>
<reference evidence="3" key="2">
    <citation type="journal article" date="2021" name="PeerJ">
        <title>Extensive microbial diversity within the chicken gut microbiome revealed by metagenomics and culture.</title>
        <authorList>
            <person name="Gilroy R."/>
            <person name="Ravi A."/>
            <person name="Getino M."/>
            <person name="Pursley I."/>
            <person name="Horton D.L."/>
            <person name="Alikhan N.F."/>
            <person name="Baker D."/>
            <person name="Gharbi K."/>
            <person name="Hall N."/>
            <person name="Watson M."/>
            <person name="Adriaenssens E.M."/>
            <person name="Foster-Nyarko E."/>
            <person name="Jarju S."/>
            <person name="Secka A."/>
            <person name="Antonio M."/>
            <person name="Oren A."/>
            <person name="Chaudhuri R.R."/>
            <person name="La Ragione R."/>
            <person name="Hildebrand F."/>
            <person name="Pallen M.J."/>
        </authorList>
    </citation>
    <scope>NUCLEOTIDE SEQUENCE</scope>
    <source>
        <strain evidence="3">10192</strain>
    </source>
</reference>
<protein>
    <submittedName>
        <fullName evidence="3">Bifunctional oligoribonuclease/PAP phosphatase NrnA</fullName>
    </submittedName>
</protein>
<dbReference type="AlphaFoldDB" id="A0A9D9DMR4"/>
<comment type="caution">
    <text evidence="3">The sequence shown here is derived from an EMBL/GenBank/DDBJ whole genome shotgun (WGS) entry which is preliminary data.</text>
</comment>
<evidence type="ECO:0000259" key="2">
    <source>
        <dbReference type="Pfam" id="PF02272"/>
    </source>
</evidence>
<dbReference type="Pfam" id="PF02272">
    <property type="entry name" value="DHHA1"/>
    <property type="match status" value="1"/>
</dbReference>
<dbReference type="Gene3D" id="3.10.310.30">
    <property type="match status" value="1"/>
</dbReference>
<gene>
    <name evidence="3" type="ORF">IAC76_04290</name>
</gene>
<feature type="domain" description="DDH" evidence="1">
    <location>
        <begin position="15"/>
        <end position="159"/>
    </location>
</feature>
<accession>A0A9D9DMR4</accession>
<dbReference type="Gene3D" id="3.90.1640.10">
    <property type="entry name" value="inorganic pyrophosphatase (n-terminal core)"/>
    <property type="match status" value="1"/>
</dbReference>
<feature type="domain" description="DHHA1" evidence="2">
    <location>
        <begin position="228"/>
        <end position="318"/>
    </location>
</feature>
<sequence length="321" mass="35499">MDCTQLNNIIKSGKNILIVSHLNPDGDTLGSMCGLYSAIKDNFKKKADMLVISHVPAVYKFLPYINEAKSLEDYDKSREYNVVINVDVAAYDRMAGASVLFEKAEHKINIDHHKTNNGYAEFNFIDAEASSTGELLLSLMHEMNWKITPETAKCLYTAILTDTGSFRFDNTTSKSFAAVAELVKIGVKPAEIYKNVYENDSKGLVLFQANAVSNAVFENDNKIVYTIVYKKDIEKFNAGDDCTEGLTEKLRAISTTEVAFTVKEISSNMSKISMRSKNVDVAKICSTFGGGGHSLAAGCVIKSSIKDSVKKILEEIKKYEL</sequence>
<organism evidence="3 4">
    <name type="scientific">Candidatus Scatousia excrementipullorum</name>
    <dbReference type="NCBI Taxonomy" id="2840936"/>
    <lineage>
        <taxon>Bacteria</taxon>
        <taxon>Candidatus Scatousia</taxon>
    </lineage>
</organism>
<dbReference type="PANTHER" id="PTHR47618">
    <property type="entry name" value="BIFUNCTIONAL OLIGORIBONUCLEASE AND PAP PHOSPHATASE NRNA"/>
    <property type="match status" value="1"/>
</dbReference>
<dbReference type="GO" id="GO:0003676">
    <property type="term" value="F:nucleic acid binding"/>
    <property type="evidence" value="ECO:0007669"/>
    <property type="project" value="InterPro"/>
</dbReference>
<name>A0A9D9DMR4_9BACT</name>
<dbReference type="InterPro" id="IPR003156">
    <property type="entry name" value="DHHA1_dom"/>
</dbReference>
<evidence type="ECO:0000313" key="4">
    <source>
        <dbReference type="Proteomes" id="UP000823632"/>
    </source>
</evidence>
<dbReference type="InterPro" id="IPR001667">
    <property type="entry name" value="DDH_dom"/>
</dbReference>
<reference evidence="3" key="1">
    <citation type="submission" date="2020-10" db="EMBL/GenBank/DDBJ databases">
        <authorList>
            <person name="Gilroy R."/>
        </authorList>
    </citation>
    <scope>NUCLEOTIDE SEQUENCE</scope>
    <source>
        <strain evidence="3">10192</strain>
    </source>
</reference>
<dbReference type="InterPro" id="IPR051319">
    <property type="entry name" value="Oligoribo/pAp-PDE_c-di-AMP_PDE"/>
</dbReference>
<dbReference type="Pfam" id="PF01368">
    <property type="entry name" value="DHH"/>
    <property type="match status" value="1"/>
</dbReference>
<evidence type="ECO:0000313" key="3">
    <source>
        <dbReference type="EMBL" id="MBO8430584.1"/>
    </source>
</evidence>